<sequence>MVKMKEQFSPQWKEVLTVQADCLQAICGDLHKGEKCEFRRVTKNKAGKGTPYQILSWPRTGIVGILSQEFLFSDVELIVKISSSVPPVIDRSAIEEIRLKVGQTFQFDVPVSGEPPPTCPWTLVEEPLNRMTE</sequence>
<evidence type="ECO:0000313" key="1">
    <source>
        <dbReference type="Proteomes" id="UP000887574"/>
    </source>
</evidence>
<evidence type="ECO:0000313" key="2">
    <source>
        <dbReference type="WBParaSite" id="jg15456.1"/>
    </source>
</evidence>
<dbReference type="WBParaSite" id="jg15456.1">
    <property type="protein sequence ID" value="jg15456.1"/>
    <property type="gene ID" value="jg15456"/>
</dbReference>
<proteinExistence type="predicted"/>
<name>A0A915D510_9BILA</name>
<dbReference type="Proteomes" id="UP000887574">
    <property type="component" value="Unplaced"/>
</dbReference>
<reference evidence="2" key="1">
    <citation type="submission" date="2022-11" db="UniProtKB">
        <authorList>
            <consortium name="WormBaseParasite"/>
        </authorList>
    </citation>
    <scope>IDENTIFICATION</scope>
</reference>
<keyword evidence="1" id="KW-1185">Reference proteome</keyword>
<dbReference type="AlphaFoldDB" id="A0A915D510"/>
<accession>A0A915D510</accession>
<protein>
    <submittedName>
        <fullName evidence="2">Uncharacterized protein</fullName>
    </submittedName>
</protein>
<organism evidence="1 2">
    <name type="scientific">Ditylenchus dipsaci</name>
    <dbReference type="NCBI Taxonomy" id="166011"/>
    <lineage>
        <taxon>Eukaryota</taxon>
        <taxon>Metazoa</taxon>
        <taxon>Ecdysozoa</taxon>
        <taxon>Nematoda</taxon>
        <taxon>Chromadorea</taxon>
        <taxon>Rhabditida</taxon>
        <taxon>Tylenchina</taxon>
        <taxon>Tylenchomorpha</taxon>
        <taxon>Sphaerularioidea</taxon>
        <taxon>Anguinidae</taxon>
        <taxon>Anguininae</taxon>
        <taxon>Ditylenchus</taxon>
    </lineage>
</organism>